<protein>
    <submittedName>
        <fullName evidence="1">Uncharacterized protein</fullName>
    </submittedName>
</protein>
<organism evidence="1 2">
    <name type="scientific">Streptomyces noursei</name>
    <name type="common">Streptomyces albulus</name>
    <dbReference type="NCBI Taxonomy" id="1971"/>
    <lineage>
        <taxon>Bacteria</taxon>
        <taxon>Bacillati</taxon>
        <taxon>Actinomycetota</taxon>
        <taxon>Actinomycetes</taxon>
        <taxon>Kitasatosporales</taxon>
        <taxon>Streptomycetaceae</taxon>
        <taxon>Streptomyces</taxon>
    </lineage>
</organism>
<proteinExistence type="predicted"/>
<sequence>MDALMNGYRALTDAPWYPAQPGDRLIVTYEATDADPRWTETYEVIKDAAYGLVLHLVDHTAPDEGMAGWFGGTPDIIGDPVETPWMEAGPDRLAIIRGGTVVHHGHHALTRPDTEELRETTAVGADGTIGYAVILEREYTPAELTDLERKIITKTQEMTWGAPGQADTDERP</sequence>
<evidence type="ECO:0000313" key="1">
    <source>
        <dbReference type="EMBL" id="PNE35791.1"/>
    </source>
</evidence>
<reference evidence="2" key="1">
    <citation type="submission" date="2015-09" db="EMBL/GenBank/DDBJ databases">
        <authorList>
            <person name="Graham D.E."/>
            <person name="Mahan K.M."/>
            <person name="Klingeman D.M."/>
            <person name="Fida T."/>
            <person name="Giannone R.J."/>
            <person name="Hettich R.L."/>
            <person name="Parry R.J."/>
            <person name="Spain J.C."/>
        </authorList>
    </citation>
    <scope>NUCLEOTIDE SEQUENCE [LARGE SCALE GENOMIC DNA]</scope>
    <source>
        <strain evidence="2">JCM 4701</strain>
    </source>
</reference>
<evidence type="ECO:0000313" key="2">
    <source>
        <dbReference type="Proteomes" id="UP000236047"/>
    </source>
</evidence>
<comment type="caution">
    <text evidence="1">The sequence shown here is derived from an EMBL/GenBank/DDBJ whole genome shotgun (WGS) entry which is preliminary data.</text>
</comment>
<dbReference type="EMBL" id="LJSN01000007">
    <property type="protein sequence ID" value="PNE35791.1"/>
    <property type="molecule type" value="Genomic_DNA"/>
</dbReference>
<keyword evidence="2" id="KW-1185">Reference proteome</keyword>
<gene>
    <name evidence="1" type="ORF">AOB60_43190</name>
</gene>
<name>A0A2N8P476_STRNR</name>
<accession>A0A2N8P476</accession>
<dbReference type="Proteomes" id="UP000236047">
    <property type="component" value="Unassembled WGS sequence"/>
</dbReference>
<dbReference type="AlphaFoldDB" id="A0A2N8P476"/>